<evidence type="ECO:0000259" key="6">
    <source>
        <dbReference type="PROSITE" id="PS50850"/>
    </source>
</evidence>
<comment type="subcellular location">
    <subcellularLocation>
        <location evidence="1">Membrane</location>
        <topology evidence="1">Multi-pass membrane protein</topology>
    </subcellularLocation>
</comment>
<keyword evidence="2 5" id="KW-0812">Transmembrane</keyword>
<keyword evidence="8" id="KW-1185">Reference proteome</keyword>
<evidence type="ECO:0000256" key="3">
    <source>
        <dbReference type="ARBA" id="ARBA00022989"/>
    </source>
</evidence>
<accession>A0A9Q1BC70</accession>
<evidence type="ECO:0000256" key="2">
    <source>
        <dbReference type="ARBA" id="ARBA00022692"/>
    </source>
</evidence>
<dbReference type="OrthoDB" id="2544694at2759"/>
<dbReference type="EMBL" id="JAIZAY010000021">
    <property type="protein sequence ID" value="KAJ8021290.1"/>
    <property type="molecule type" value="Genomic_DNA"/>
</dbReference>
<feature type="transmembrane region" description="Helical" evidence="5">
    <location>
        <begin position="177"/>
        <end position="195"/>
    </location>
</feature>
<feature type="transmembrane region" description="Helical" evidence="5">
    <location>
        <begin position="412"/>
        <end position="432"/>
    </location>
</feature>
<evidence type="ECO:0000313" key="7">
    <source>
        <dbReference type="EMBL" id="KAJ8021290.1"/>
    </source>
</evidence>
<dbReference type="GO" id="GO:0016020">
    <property type="term" value="C:membrane"/>
    <property type="evidence" value="ECO:0007669"/>
    <property type="project" value="UniProtKB-SubCell"/>
</dbReference>
<gene>
    <name evidence="7" type="ORF">HOLleu_38444</name>
</gene>
<dbReference type="CDD" id="cd17317">
    <property type="entry name" value="MFS_SLC22"/>
    <property type="match status" value="1"/>
</dbReference>
<organism evidence="7 8">
    <name type="scientific">Holothuria leucospilota</name>
    <name type="common">Black long sea cucumber</name>
    <name type="synonym">Mertensiothuria leucospilota</name>
    <dbReference type="NCBI Taxonomy" id="206669"/>
    <lineage>
        <taxon>Eukaryota</taxon>
        <taxon>Metazoa</taxon>
        <taxon>Echinodermata</taxon>
        <taxon>Eleutherozoa</taxon>
        <taxon>Echinozoa</taxon>
        <taxon>Holothuroidea</taxon>
        <taxon>Aspidochirotacea</taxon>
        <taxon>Aspidochirotida</taxon>
        <taxon>Holothuriidae</taxon>
        <taxon>Holothuria</taxon>
    </lineage>
</organism>
<dbReference type="AlphaFoldDB" id="A0A9Q1BC70"/>
<dbReference type="InterPro" id="IPR005828">
    <property type="entry name" value="MFS_sugar_transport-like"/>
</dbReference>
<evidence type="ECO:0000256" key="5">
    <source>
        <dbReference type="SAM" id="Phobius"/>
    </source>
</evidence>
<feature type="transmembrane region" description="Helical" evidence="5">
    <location>
        <begin position="153"/>
        <end position="170"/>
    </location>
</feature>
<protein>
    <submittedName>
        <fullName evidence="7">Solute carrier family 22 member 6-B</fullName>
    </submittedName>
</protein>
<proteinExistence type="predicted"/>
<feature type="transmembrane region" description="Helical" evidence="5">
    <location>
        <begin position="380"/>
        <end position="400"/>
    </location>
</feature>
<keyword evidence="3 5" id="KW-1133">Transmembrane helix</keyword>
<feature type="transmembrane region" description="Helical" evidence="5">
    <location>
        <begin position="236"/>
        <end position="258"/>
    </location>
</feature>
<evidence type="ECO:0000256" key="4">
    <source>
        <dbReference type="ARBA" id="ARBA00023136"/>
    </source>
</evidence>
<dbReference type="Gene3D" id="1.20.1250.20">
    <property type="entry name" value="MFS general substrate transporter like domains"/>
    <property type="match status" value="1"/>
</dbReference>
<keyword evidence="4 5" id="KW-0472">Membrane</keyword>
<dbReference type="Pfam" id="PF00083">
    <property type="entry name" value="Sugar_tr"/>
    <property type="match status" value="1"/>
</dbReference>
<feature type="transmembrane region" description="Helical" evidence="5">
    <location>
        <begin position="20"/>
        <end position="41"/>
    </location>
</feature>
<dbReference type="InterPro" id="IPR020846">
    <property type="entry name" value="MFS_dom"/>
</dbReference>
<dbReference type="PROSITE" id="PS50850">
    <property type="entry name" value="MFS"/>
    <property type="match status" value="1"/>
</dbReference>
<evidence type="ECO:0000313" key="8">
    <source>
        <dbReference type="Proteomes" id="UP001152320"/>
    </source>
</evidence>
<dbReference type="PANTHER" id="PTHR24064">
    <property type="entry name" value="SOLUTE CARRIER FAMILY 22 MEMBER"/>
    <property type="match status" value="1"/>
</dbReference>
<feature type="transmembrane region" description="Helical" evidence="5">
    <location>
        <begin position="347"/>
        <end position="368"/>
    </location>
</feature>
<dbReference type="SUPFAM" id="SSF103473">
    <property type="entry name" value="MFS general substrate transporter"/>
    <property type="match status" value="1"/>
</dbReference>
<feature type="domain" description="Major facilitator superfamily (MFS) profile" evidence="6">
    <location>
        <begin position="97"/>
        <end position="519"/>
    </location>
</feature>
<feature type="transmembrane region" description="Helical" evidence="5">
    <location>
        <begin position="201"/>
        <end position="224"/>
    </location>
</feature>
<dbReference type="Proteomes" id="UP001152320">
    <property type="component" value="Chromosome 21"/>
</dbReference>
<evidence type="ECO:0000256" key="1">
    <source>
        <dbReference type="ARBA" id="ARBA00004141"/>
    </source>
</evidence>
<dbReference type="InterPro" id="IPR036259">
    <property type="entry name" value="MFS_trans_sf"/>
</dbReference>
<comment type="caution">
    <text evidence="7">The sequence shown here is derived from an EMBL/GenBank/DDBJ whole genome shotgun (WGS) entry which is preliminary data.</text>
</comment>
<name>A0A9Q1BC70_HOLLE</name>
<feature type="transmembrane region" description="Helical" evidence="5">
    <location>
        <begin position="468"/>
        <end position="488"/>
    </location>
</feature>
<dbReference type="GO" id="GO:0022857">
    <property type="term" value="F:transmembrane transporter activity"/>
    <property type="evidence" value="ECO:0007669"/>
    <property type="project" value="InterPro"/>
</dbReference>
<reference evidence="7" key="1">
    <citation type="submission" date="2021-10" db="EMBL/GenBank/DDBJ databases">
        <title>Tropical sea cucumber genome reveals ecological adaptation and Cuvierian tubules defense mechanism.</title>
        <authorList>
            <person name="Chen T."/>
        </authorList>
    </citation>
    <scope>NUCLEOTIDE SEQUENCE</scope>
    <source>
        <strain evidence="7">Nanhai2018</strain>
        <tissue evidence="7">Muscle</tissue>
    </source>
</reference>
<sequence length="544" mass="60395">MDFHESLKLAGNFGRYQKALTLLLGAPILLACLQIYVQVFAAGKSDHWCQSWENEDCKDLNLTEFQCEHLKRKLSIPYTLDDDNETVYGHCEKYNVTGIPLETAALIDKKDTSLEEIPCDSGWAHDKSTFPSTIIIDFELVCGQSYLPNVAQSAYFAGYFVGSIVCGLSADIIGRRWTIISSITMTFAAGMANAFSPNMWMYIVLRFFTGVGVRATNTCIIILTSELVSPTKRTTLLNSTFVLWGVGYFVLAGLAKLITNWRFLQLAISLPCLPVLITVILFVVESPLWLSAKERLDEAEKVLQKVAKFNGKTPTGKISQPAKQSPQMMETLKTKELLKDLLRSPHVILITLNMCFNWFVQSVVYYGLSLSTSSLGIDPYISFIVSGAIEIPAYMVCMFLPELIGRKGSTGVTMVLGGISCCLTLLLPLGVWRALLAMAGKFCISISFSVVCTWSAELYPTTVRTSAMGLFSMSSRVGAILVPFMLIMEDVWPSLPLLIMGCLSITAGLLCIFFPETKGRPMPSTFEDIKKLYRNVSDRQRNQH</sequence>
<feature type="transmembrane region" description="Helical" evidence="5">
    <location>
        <begin position="264"/>
        <end position="284"/>
    </location>
</feature>
<feature type="transmembrane region" description="Helical" evidence="5">
    <location>
        <begin position="494"/>
        <end position="514"/>
    </location>
</feature>